<reference evidence="1 2" key="1">
    <citation type="submission" date="2016-10" db="EMBL/GenBank/DDBJ databases">
        <authorList>
            <person name="Varghese N."/>
            <person name="Submissions S."/>
        </authorList>
    </citation>
    <scope>NUCLEOTIDE SEQUENCE [LARGE SCALE GENOMIC DNA]</scope>
    <source>
        <strain evidence="1 2">DSM 25353</strain>
    </source>
</reference>
<accession>A0A8X8LGQ6</accession>
<keyword evidence="2" id="KW-1185">Reference proteome</keyword>
<proteinExistence type="predicted"/>
<evidence type="ECO:0000313" key="2">
    <source>
        <dbReference type="Proteomes" id="UP000198711"/>
    </source>
</evidence>
<dbReference type="AlphaFoldDB" id="A0A8X8LGQ6"/>
<sequence>MRRTLFRFGLLFPVFYSLGCGTSRPTAHIIVNNENAYQQPVYLTVQMSGKAEHSKEVLANATVQPGLQFIPGKKYKKGTYELNIDAHDGTLNVKHPLTLDTDRWIIINYLLSDSSSIVKTYGYLDTTSFKKVKGRYVNLDVYIDNRRPPNL</sequence>
<dbReference type="EMBL" id="FNNO01000017">
    <property type="protein sequence ID" value="SDX48569.1"/>
    <property type="molecule type" value="Genomic_DNA"/>
</dbReference>
<organism evidence="1 2">
    <name type="scientific">Hydrobacter penzbergensis</name>
    <dbReference type="NCBI Taxonomy" id="1235997"/>
    <lineage>
        <taxon>Bacteria</taxon>
        <taxon>Pseudomonadati</taxon>
        <taxon>Bacteroidota</taxon>
        <taxon>Chitinophagia</taxon>
        <taxon>Chitinophagales</taxon>
        <taxon>Chitinophagaceae</taxon>
        <taxon>Hydrobacter</taxon>
    </lineage>
</organism>
<dbReference type="Proteomes" id="UP000198711">
    <property type="component" value="Unassembled WGS sequence"/>
</dbReference>
<name>A0A8X8LGQ6_9BACT</name>
<dbReference type="RefSeq" id="WP_092726339.1">
    <property type="nucleotide sequence ID" value="NZ_FNNO01000017.1"/>
</dbReference>
<protein>
    <submittedName>
        <fullName evidence="1">Uncharacterized protein</fullName>
    </submittedName>
</protein>
<comment type="caution">
    <text evidence="1">The sequence shown here is derived from an EMBL/GenBank/DDBJ whole genome shotgun (WGS) entry which is preliminary data.</text>
</comment>
<gene>
    <name evidence="1" type="ORF">SAMN05444410_11749</name>
</gene>
<evidence type="ECO:0000313" key="1">
    <source>
        <dbReference type="EMBL" id="SDX48569.1"/>
    </source>
</evidence>